<keyword evidence="2" id="KW-0812">Transmembrane</keyword>
<dbReference type="Proteomes" id="UP001138709">
    <property type="component" value="Unassembled WGS sequence"/>
</dbReference>
<keyword evidence="2" id="KW-0472">Membrane</keyword>
<proteinExistence type="predicted"/>
<dbReference type="AlphaFoldDB" id="A0A9X9XG82"/>
<gene>
    <name evidence="3" type="ORF">GXW74_19660</name>
</gene>
<dbReference type="EMBL" id="JAAEDL010000022">
    <property type="protein sequence ID" value="MBR0682718.1"/>
    <property type="molecule type" value="Genomic_DNA"/>
</dbReference>
<name>A0A9X9XG82_9PROT</name>
<organism evidence="3 4">
    <name type="scientific">Neoroseomonas eburnea</name>
    <dbReference type="NCBI Taxonomy" id="1346889"/>
    <lineage>
        <taxon>Bacteria</taxon>
        <taxon>Pseudomonadati</taxon>
        <taxon>Pseudomonadota</taxon>
        <taxon>Alphaproteobacteria</taxon>
        <taxon>Acetobacterales</taxon>
        <taxon>Acetobacteraceae</taxon>
        <taxon>Neoroseomonas</taxon>
    </lineage>
</organism>
<sequence length="144" mass="15338">MRWPEPRLRAMLCAVLRVLFLLVALAALGFGGWWLATAPPPAPPAPVPPASAAERLVRPSSATPPAAGASGLHTPLGDAMFRWRCTAGLREVLGERSDWPLRRVATLCLCVAERMREEGLRDFVLSGGDTAAGLAAAEASLCRR</sequence>
<reference evidence="3" key="2">
    <citation type="journal article" date="2021" name="Syst. Appl. Microbiol.">
        <title>Roseomonas hellenica sp. nov., isolated from roots of wild-growing Alkanna tinctoria.</title>
        <authorList>
            <person name="Rat A."/>
            <person name="Naranjo H.D."/>
            <person name="Lebbe L."/>
            <person name="Cnockaert M."/>
            <person name="Krigas N."/>
            <person name="Grigoriadou K."/>
            <person name="Maloupa E."/>
            <person name="Willems A."/>
        </authorList>
    </citation>
    <scope>NUCLEOTIDE SEQUENCE</scope>
    <source>
        <strain evidence="3">LMG 31228</strain>
    </source>
</reference>
<evidence type="ECO:0000256" key="1">
    <source>
        <dbReference type="SAM" id="MobiDB-lite"/>
    </source>
</evidence>
<feature type="region of interest" description="Disordered" evidence="1">
    <location>
        <begin position="44"/>
        <end position="71"/>
    </location>
</feature>
<feature type="transmembrane region" description="Helical" evidence="2">
    <location>
        <begin position="12"/>
        <end position="36"/>
    </location>
</feature>
<accession>A0A9X9XG82</accession>
<evidence type="ECO:0000313" key="3">
    <source>
        <dbReference type="EMBL" id="MBR0682718.1"/>
    </source>
</evidence>
<comment type="caution">
    <text evidence="3">The sequence shown here is derived from an EMBL/GenBank/DDBJ whole genome shotgun (WGS) entry which is preliminary data.</text>
</comment>
<feature type="compositionally biased region" description="Low complexity" evidence="1">
    <location>
        <begin position="59"/>
        <end position="71"/>
    </location>
</feature>
<keyword evidence="4" id="KW-1185">Reference proteome</keyword>
<keyword evidence="2" id="KW-1133">Transmembrane helix</keyword>
<evidence type="ECO:0000313" key="4">
    <source>
        <dbReference type="Proteomes" id="UP001138709"/>
    </source>
</evidence>
<evidence type="ECO:0000256" key="2">
    <source>
        <dbReference type="SAM" id="Phobius"/>
    </source>
</evidence>
<dbReference type="RefSeq" id="WP_211848253.1">
    <property type="nucleotide sequence ID" value="NZ_JAAEDL010000022.1"/>
</dbReference>
<protein>
    <submittedName>
        <fullName evidence="3">Uncharacterized protein</fullName>
    </submittedName>
</protein>
<reference evidence="3" key="1">
    <citation type="submission" date="2020-01" db="EMBL/GenBank/DDBJ databases">
        <authorList>
            <person name="Rat A."/>
        </authorList>
    </citation>
    <scope>NUCLEOTIDE SEQUENCE</scope>
    <source>
        <strain evidence="3">LMG 31228</strain>
    </source>
</reference>